<dbReference type="Gramene" id="KQK96737">
    <property type="protein sequence ID" value="KQK96737"/>
    <property type="gene ID" value="SETIT_012987mg"/>
</dbReference>
<dbReference type="AlphaFoldDB" id="K3YFG9"/>
<proteinExistence type="predicted"/>
<organism evidence="2 3">
    <name type="scientific">Setaria italica</name>
    <name type="common">Foxtail millet</name>
    <name type="synonym">Panicum italicum</name>
    <dbReference type="NCBI Taxonomy" id="4555"/>
    <lineage>
        <taxon>Eukaryota</taxon>
        <taxon>Viridiplantae</taxon>
        <taxon>Streptophyta</taxon>
        <taxon>Embryophyta</taxon>
        <taxon>Tracheophyta</taxon>
        <taxon>Spermatophyta</taxon>
        <taxon>Magnoliopsida</taxon>
        <taxon>Liliopsida</taxon>
        <taxon>Poales</taxon>
        <taxon>Poaceae</taxon>
        <taxon>PACMAD clade</taxon>
        <taxon>Panicoideae</taxon>
        <taxon>Panicodae</taxon>
        <taxon>Paniceae</taxon>
        <taxon>Cenchrinae</taxon>
        <taxon>Setaria</taxon>
    </lineage>
</organism>
<feature type="region of interest" description="Disordered" evidence="1">
    <location>
        <begin position="1"/>
        <end position="20"/>
    </location>
</feature>
<accession>K3YFG9</accession>
<keyword evidence="3" id="KW-1185">Reference proteome</keyword>
<dbReference type="EMBL" id="AGNK02004245">
    <property type="status" value="NOT_ANNOTATED_CDS"/>
    <property type="molecule type" value="Genomic_DNA"/>
</dbReference>
<dbReference type="EnsemblPlants" id="KQK96737">
    <property type="protein sequence ID" value="KQK96737"/>
    <property type="gene ID" value="SETIT_012987mg"/>
</dbReference>
<dbReference type="InParanoid" id="K3YFG9"/>
<sequence>MANRSIQVNNNSKMGGHTTEQKICMIKNKFS</sequence>
<dbReference type="Proteomes" id="UP000004995">
    <property type="component" value="Unassembled WGS sequence"/>
</dbReference>
<feature type="compositionally biased region" description="Polar residues" evidence="1">
    <location>
        <begin position="1"/>
        <end position="13"/>
    </location>
</feature>
<reference evidence="2" key="2">
    <citation type="submission" date="2018-08" db="UniProtKB">
        <authorList>
            <consortium name="EnsemblPlants"/>
        </authorList>
    </citation>
    <scope>IDENTIFICATION</scope>
    <source>
        <strain evidence="2">Yugu1</strain>
    </source>
</reference>
<dbReference type="HOGENOM" id="CLU_3400117_0_0_1"/>
<evidence type="ECO:0000313" key="3">
    <source>
        <dbReference type="Proteomes" id="UP000004995"/>
    </source>
</evidence>
<name>K3YFG9_SETIT</name>
<protein>
    <submittedName>
        <fullName evidence="2">Uncharacterized protein</fullName>
    </submittedName>
</protein>
<reference evidence="3" key="1">
    <citation type="journal article" date="2012" name="Nat. Biotechnol.">
        <title>Reference genome sequence of the model plant Setaria.</title>
        <authorList>
            <person name="Bennetzen J.L."/>
            <person name="Schmutz J."/>
            <person name="Wang H."/>
            <person name="Percifield R."/>
            <person name="Hawkins J."/>
            <person name="Pontaroli A.C."/>
            <person name="Estep M."/>
            <person name="Feng L."/>
            <person name="Vaughn J.N."/>
            <person name="Grimwood J."/>
            <person name="Jenkins J."/>
            <person name="Barry K."/>
            <person name="Lindquist E."/>
            <person name="Hellsten U."/>
            <person name="Deshpande S."/>
            <person name="Wang X."/>
            <person name="Wu X."/>
            <person name="Mitros T."/>
            <person name="Triplett J."/>
            <person name="Yang X."/>
            <person name="Ye C.Y."/>
            <person name="Mauro-Herrera M."/>
            <person name="Wang L."/>
            <person name="Li P."/>
            <person name="Sharma M."/>
            <person name="Sharma R."/>
            <person name="Ronald P.C."/>
            <person name="Panaud O."/>
            <person name="Kellogg E.A."/>
            <person name="Brutnell T.P."/>
            <person name="Doust A.N."/>
            <person name="Tuskan G.A."/>
            <person name="Rokhsar D."/>
            <person name="Devos K.M."/>
        </authorList>
    </citation>
    <scope>NUCLEOTIDE SEQUENCE [LARGE SCALE GENOMIC DNA]</scope>
    <source>
        <strain evidence="3">cv. Yugu1</strain>
    </source>
</reference>
<evidence type="ECO:0000256" key="1">
    <source>
        <dbReference type="SAM" id="MobiDB-lite"/>
    </source>
</evidence>
<evidence type="ECO:0000313" key="2">
    <source>
        <dbReference type="EnsemblPlants" id="KQK96737"/>
    </source>
</evidence>